<dbReference type="Pfam" id="PF02036">
    <property type="entry name" value="SCP2"/>
    <property type="match status" value="1"/>
</dbReference>
<evidence type="ECO:0000313" key="2">
    <source>
        <dbReference type="EMBL" id="SUZ87444.1"/>
    </source>
</evidence>
<dbReference type="InterPro" id="IPR036527">
    <property type="entry name" value="SCP2_sterol-bd_dom_sf"/>
</dbReference>
<gene>
    <name evidence="2" type="ORF">METZ01_LOCUS40298</name>
</gene>
<feature type="domain" description="SCP2" evidence="1">
    <location>
        <begin position="1"/>
        <end position="72"/>
    </location>
</feature>
<feature type="non-terminal residue" evidence="2">
    <location>
        <position position="1"/>
    </location>
</feature>
<dbReference type="AlphaFoldDB" id="A0A381R8B8"/>
<accession>A0A381R8B8</accession>
<sequence length="104" mass="11378">VVRFAVSKTPHGKVQFRLIVADGRVVDVLPGRDGDQDATVTWAYPDAVAQFRGELDPDEAFMAGRCKVEGDYARYVFGLRPVFGSPEWSELLAGLADRSTFDGA</sequence>
<protein>
    <recommendedName>
        <fullName evidence="1">SCP2 domain-containing protein</fullName>
    </recommendedName>
</protein>
<dbReference type="EMBL" id="UINC01001725">
    <property type="protein sequence ID" value="SUZ87444.1"/>
    <property type="molecule type" value="Genomic_DNA"/>
</dbReference>
<dbReference type="SUPFAM" id="SSF55718">
    <property type="entry name" value="SCP-like"/>
    <property type="match status" value="1"/>
</dbReference>
<name>A0A381R8B8_9ZZZZ</name>
<proteinExistence type="predicted"/>
<reference evidence="2" key="1">
    <citation type="submission" date="2018-05" db="EMBL/GenBank/DDBJ databases">
        <authorList>
            <person name="Lanie J.A."/>
            <person name="Ng W.-L."/>
            <person name="Kazmierczak K.M."/>
            <person name="Andrzejewski T.M."/>
            <person name="Davidsen T.M."/>
            <person name="Wayne K.J."/>
            <person name="Tettelin H."/>
            <person name="Glass J.I."/>
            <person name="Rusch D."/>
            <person name="Podicherti R."/>
            <person name="Tsui H.-C.T."/>
            <person name="Winkler M.E."/>
        </authorList>
    </citation>
    <scope>NUCLEOTIDE SEQUENCE</scope>
</reference>
<organism evidence="2">
    <name type="scientific">marine metagenome</name>
    <dbReference type="NCBI Taxonomy" id="408172"/>
    <lineage>
        <taxon>unclassified sequences</taxon>
        <taxon>metagenomes</taxon>
        <taxon>ecological metagenomes</taxon>
    </lineage>
</organism>
<dbReference type="Gene3D" id="3.30.1050.10">
    <property type="entry name" value="SCP2 sterol-binding domain"/>
    <property type="match status" value="1"/>
</dbReference>
<dbReference type="InterPro" id="IPR003033">
    <property type="entry name" value="SCP2_sterol-bd_dom"/>
</dbReference>
<evidence type="ECO:0000259" key="1">
    <source>
        <dbReference type="Pfam" id="PF02036"/>
    </source>
</evidence>